<keyword evidence="2" id="KW-1185">Reference proteome</keyword>
<reference evidence="1" key="1">
    <citation type="journal article" date="2022" name="Syst. Appl. Microbiol.">
        <title>Natronocalculus amylovorans gen. nov., sp. nov., and Natranaeroarchaeum aerophilus sp. nov., dominant culturable amylolytic natronoarchaea from hypersaline soda lakes in southwestern Siberia.</title>
        <authorList>
            <person name="Sorokin D.Y."/>
            <person name="Elcheninov A.G."/>
            <person name="Khizhniak T.V."/>
            <person name="Koenen M."/>
            <person name="Bale N.J."/>
            <person name="Damste J.S.S."/>
            <person name="Kublanov I.V."/>
        </authorList>
    </citation>
    <scope>NUCLEOTIDE SEQUENCE</scope>
    <source>
        <strain evidence="1">AArc-St2</strain>
    </source>
</reference>
<dbReference type="EMBL" id="JAKRVX010000010">
    <property type="protein sequence ID" value="MCL9818385.1"/>
    <property type="molecule type" value="Genomic_DNA"/>
</dbReference>
<gene>
    <name evidence="1" type="ORF">AArcSt2_15690</name>
</gene>
<keyword evidence="1" id="KW-0614">Plasmid</keyword>
<geneLocation type="plasmid" evidence="1">
    <name>pAArc-St2</name>
</geneLocation>
<comment type="caution">
    <text evidence="1">The sequence shown here is derived from an EMBL/GenBank/DDBJ whole genome shotgun (WGS) entry which is preliminary data.</text>
</comment>
<protein>
    <submittedName>
        <fullName evidence="1">Uncharacterized protein</fullName>
    </submittedName>
</protein>
<accession>A0AAE3G039</accession>
<dbReference type="AlphaFoldDB" id="A0AAE3G039"/>
<proteinExistence type="predicted"/>
<organism evidence="1 2">
    <name type="scientific">Natronocalculus amylovorans</name>
    <dbReference type="NCBI Taxonomy" id="2917812"/>
    <lineage>
        <taxon>Archaea</taxon>
        <taxon>Methanobacteriati</taxon>
        <taxon>Methanobacteriota</taxon>
        <taxon>Stenosarchaea group</taxon>
        <taxon>Halobacteria</taxon>
        <taxon>Halobacteriales</taxon>
        <taxon>Haloferacaceae</taxon>
        <taxon>Natronocalculus</taxon>
    </lineage>
</organism>
<dbReference type="Proteomes" id="UP001203207">
    <property type="component" value="Unassembled WGS sequence"/>
</dbReference>
<evidence type="ECO:0000313" key="1">
    <source>
        <dbReference type="EMBL" id="MCL9818385.1"/>
    </source>
</evidence>
<reference evidence="1" key="2">
    <citation type="submission" date="2022-02" db="EMBL/GenBank/DDBJ databases">
        <authorList>
            <person name="Elcheninov A.G."/>
            <person name="Sorokin D.Y."/>
            <person name="Kublanov I.V."/>
        </authorList>
    </citation>
    <scope>NUCLEOTIDE SEQUENCE</scope>
    <source>
        <strain evidence="1">AArc-St2</strain>
        <plasmid evidence="1">pAArc-St2</plasmid>
    </source>
</reference>
<name>A0AAE3G039_9EURY</name>
<sequence length="73" mass="8186">MGVVKFEGENGTQQISSVLDYSEEMSAWIIDVSEGGIEDIGQNVDRLIIPEHRIYEVQLTSSELEERRGPGTF</sequence>
<dbReference type="RefSeq" id="WP_250585972.1">
    <property type="nucleotide sequence ID" value="NZ_JAKRVX010000010.1"/>
</dbReference>
<evidence type="ECO:0000313" key="2">
    <source>
        <dbReference type="Proteomes" id="UP001203207"/>
    </source>
</evidence>